<dbReference type="SUPFAM" id="SSF81296">
    <property type="entry name" value="E set domains"/>
    <property type="match status" value="1"/>
</dbReference>
<comment type="caution">
    <text evidence="2">The sequence shown here is derived from an EMBL/GenBank/DDBJ whole genome shotgun (WGS) entry which is preliminary data.</text>
</comment>
<dbReference type="STRING" id="765420.OSCT_1005"/>
<dbReference type="eggNOG" id="COG0296">
    <property type="taxonomic scope" value="Bacteria"/>
</dbReference>
<dbReference type="Pfam" id="PF02922">
    <property type="entry name" value="CBM_48"/>
    <property type="match status" value="1"/>
</dbReference>
<sequence>MITKMPGPPGKVRVTFALPSAIWADTIYLVGDFNHWDERATPMRQTETGWMVTLELDAGCSFQYRYLHNGNEWHNDWNADGYEPNAFGGDNSVVMTPDFEHDAQQIELAERESDHVLNFSQPKMRLARSN</sequence>
<accession>E1ICF4</accession>
<keyword evidence="3" id="KW-1185">Reference proteome</keyword>
<organism evidence="2 3">
    <name type="scientific">Oscillochloris trichoides DG-6</name>
    <dbReference type="NCBI Taxonomy" id="765420"/>
    <lineage>
        <taxon>Bacteria</taxon>
        <taxon>Bacillati</taxon>
        <taxon>Chloroflexota</taxon>
        <taxon>Chloroflexia</taxon>
        <taxon>Chloroflexales</taxon>
        <taxon>Chloroflexineae</taxon>
        <taxon>Oscillochloridaceae</taxon>
        <taxon>Oscillochloris</taxon>
    </lineage>
</organism>
<dbReference type="GO" id="GO:0004553">
    <property type="term" value="F:hydrolase activity, hydrolyzing O-glycosyl compounds"/>
    <property type="evidence" value="ECO:0007669"/>
    <property type="project" value="InterPro"/>
</dbReference>
<dbReference type="EMBL" id="ADVR01000024">
    <property type="protein sequence ID" value="EFO81149.1"/>
    <property type="molecule type" value="Genomic_DNA"/>
</dbReference>
<dbReference type="GO" id="GO:2001070">
    <property type="term" value="F:starch binding"/>
    <property type="evidence" value="ECO:0007669"/>
    <property type="project" value="InterPro"/>
</dbReference>
<feature type="domain" description="CBM20" evidence="1">
    <location>
        <begin position="6"/>
        <end position="101"/>
    </location>
</feature>
<dbReference type="InterPro" id="IPR014756">
    <property type="entry name" value="Ig_E-set"/>
</dbReference>
<dbReference type="PROSITE" id="PS51166">
    <property type="entry name" value="CBM20"/>
    <property type="match status" value="1"/>
</dbReference>
<proteinExistence type="predicted"/>
<dbReference type="AlphaFoldDB" id="E1ICF4"/>
<gene>
    <name evidence="2" type="ORF">OSCT_1005</name>
</gene>
<evidence type="ECO:0000313" key="3">
    <source>
        <dbReference type="Proteomes" id="UP000054010"/>
    </source>
</evidence>
<dbReference type="OrthoDB" id="9811945at2"/>
<keyword evidence="2" id="KW-0378">Hydrolase</keyword>
<evidence type="ECO:0000313" key="2">
    <source>
        <dbReference type="EMBL" id="EFO81149.1"/>
    </source>
</evidence>
<reference evidence="2 3" key="1">
    <citation type="journal article" date="2011" name="J. Bacteriol.">
        <title>Draft genome sequence of the anoxygenic filamentous phototrophic bacterium Oscillochloris trichoides subsp. DG-6.</title>
        <authorList>
            <person name="Kuznetsov B.B."/>
            <person name="Ivanovsky R.N."/>
            <person name="Keppen O.I."/>
            <person name="Sukhacheva M.V."/>
            <person name="Bumazhkin B.K."/>
            <person name="Patutina E.O."/>
            <person name="Beletsky A.V."/>
            <person name="Mardanov A.V."/>
            <person name="Baslerov R.V."/>
            <person name="Panteleeva A.N."/>
            <person name="Kolganova T.V."/>
            <person name="Ravin N.V."/>
            <person name="Skryabin K.G."/>
        </authorList>
    </citation>
    <scope>NUCLEOTIDE SEQUENCE [LARGE SCALE GENOMIC DNA]</scope>
    <source>
        <strain evidence="2 3">DG-6</strain>
    </source>
</reference>
<dbReference type="InterPro" id="IPR013783">
    <property type="entry name" value="Ig-like_fold"/>
</dbReference>
<dbReference type="GO" id="GO:0005975">
    <property type="term" value="P:carbohydrate metabolic process"/>
    <property type="evidence" value="ECO:0007669"/>
    <property type="project" value="InterPro"/>
</dbReference>
<evidence type="ECO:0000259" key="1">
    <source>
        <dbReference type="PROSITE" id="PS51166"/>
    </source>
</evidence>
<dbReference type="CDD" id="cd07184">
    <property type="entry name" value="E_set_Isoamylase_like_N"/>
    <property type="match status" value="1"/>
</dbReference>
<protein>
    <submittedName>
        <fullName evidence="2">Glycoside hydrolase family 13 protein</fullName>
    </submittedName>
</protein>
<dbReference type="InterPro" id="IPR004193">
    <property type="entry name" value="Glyco_hydro_13_N"/>
</dbReference>
<dbReference type="HOGENOM" id="CLU_158008_0_0_0"/>
<dbReference type="Proteomes" id="UP000054010">
    <property type="component" value="Unassembled WGS sequence"/>
</dbReference>
<dbReference type="Gene3D" id="2.60.40.10">
    <property type="entry name" value="Immunoglobulins"/>
    <property type="match status" value="1"/>
</dbReference>
<dbReference type="InterPro" id="IPR002044">
    <property type="entry name" value="CBM20"/>
</dbReference>
<name>E1ICF4_9CHLR</name>